<dbReference type="Pfam" id="PF07681">
    <property type="entry name" value="DoxX"/>
    <property type="match status" value="1"/>
</dbReference>
<keyword evidence="6 7" id="KW-0472">Membrane</keyword>
<evidence type="ECO:0000256" key="2">
    <source>
        <dbReference type="ARBA" id="ARBA00006679"/>
    </source>
</evidence>
<feature type="transmembrane region" description="Helical" evidence="7">
    <location>
        <begin position="26"/>
        <end position="45"/>
    </location>
</feature>
<gene>
    <name evidence="8" type="ORF">C5O23_08305</name>
</gene>
<comment type="similarity">
    <text evidence="2">Belongs to the DoxX family.</text>
</comment>
<comment type="caution">
    <text evidence="8">The sequence shown here is derived from an EMBL/GenBank/DDBJ whole genome shotgun (WGS) entry which is preliminary data.</text>
</comment>
<dbReference type="InterPro" id="IPR051907">
    <property type="entry name" value="DoxX-like_oxidoreductase"/>
</dbReference>
<reference evidence="9" key="1">
    <citation type="submission" date="2018-02" db="EMBL/GenBank/DDBJ databases">
        <authorList>
            <person name="Clavel T."/>
            <person name="Strowig T."/>
        </authorList>
    </citation>
    <scope>NUCLEOTIDE SEQUENCE [LARGE SCALE GENOMIC DNA]</scope>
    <source>
        <strain evidence="9">DSM 103720</strain>
    </source>
</reference>
<protein>
    <submittedName>
        <fullName evidence="8">DoxX family protein</fullName>
    </submittedName>
</protein>
<dbReference type="AlphaFoldDB" id="A0A2V1INZ3"/>
<dbReference type="EMBL" id="PUEC01000017">
    <property type="protein sequence ID" value="PWB01933.1"/>
    <property type="molecule type" value="Genomic_DNA"/>
</dbReference>
<dbReference type="PANTHER" id="PTHR33452">
    <property type="entry name" value="OXIDOREDUCTASE CATD-RELATED"/>
    <property type="match status" value="1"/>
</dbReference>
<feature type="transmembrane region" description="Helical" evidence="7">
    <location>
        <begin position="65"/>
        <end position="82"/>
    </location>
</feature>
<proteinExistence type="inferred from homology"/>
<evidence type="ECO:0000313" key="9">
    <source>
        <dbReference type="Proteomes" id="UP000244905"/>
    </source>
</evidence>
<evidence type="ECO:0000256" key="4">
    <source>
        <dbReference type="ARBA" id="ARBA00022692"/>
    </source>
</evidence>
<evidence type="ECO:0000256" key="6">
    <source>
        <dbReference type="ARBA" id="ARBA00023136"/>
    </source>
</evidence>
<accession>A0A2V1INZ3</accession>
<keyword evidence="9" id="KW-1185">Reference proteome</keyword>
<organism evidence="8 9">
    <name type="scientific">Duncaniella muris</name>
    <dbReference type="NCBI Taxonomy" id="2094150"/>
    <lineage>
        <taxon>Bacteria</taxon>
        <taxon>Pseudomonadati</taxon>
        <taxon>Bacteroidota</taxon>
        <taxon>Bacteroidia</taxon>
        <taxon>Bacteroidales</taxon>
        <taxon>Muribaculaceae</taxon>
        <taxon>Duncaniella</taxon>
    </lineage>
</organism>
<keyword evidence="4 7" id="KW-0812">Transmembrane</keyword>
<evidence type="ECO:0000256" key="5">
    <source>
        <dbReference type="ARBA" id="ARBA00022989"/>
    </source>
</evidence>
<evidence type="ECO:0000313" key="8">
    <source>
        <dbReference type="EMBL" id="PWB01933.1"/>
    </source>
</evidence>
<keyword evidence="3" id="KW-1003">Cell membrane</keyword>
<name>A0A2V1INZ3_9BACT</name>
<dbReference type="GO" id="GO:0005886">
    <property type="term" value="C:plasma membrane"/>
    <property type="evidence" value="ECO:0007669"/>
    <property type="project" value="UniProtKB-SubCell"/>
</dbReference>
<dbReference type="PANTHER" id="PTHR33452:SF1">
    <property type="entry name" value="INNER MEMBRANE PROTEIN YPHA-RELATED"/>
    <property type="match status" value="1"/>
</dbReference>
<keyword evidence="5 7" id="KW-1133">Transmembrane helix</keyword>
<dbReference type="RefSeq" id="WP_107032484.1">
    <property type="nucleotide sequence ID" value="NZ_CAJSYL010000001.1"/>
</dbReference>
<comment type="subcellular location">
    <subcellularLocation>
        <location evidence="1">Cell membrane</location>
        <topology evidence="1">Multi-pass membrane protein</topology>
    </subcellularLocation>
</comment>
<dbReference type="GeneID" id="82526346"/>
<sequence>MSWYNSWPVNCFVKLSGYTYSNLARLFIRLFVGMMLLQFGIRHLVNYSVLCNSFPTVLNMSSECSLIIMITIELVCSLLIMAGFMTRLSTLPPIFAMIAAEYYILHDMVPFLPVYGLDSTDPGYLPIMFIGIYFYLLIAGPGKISLDYLISLYIINLKGKSEEEEMEEV</sequence>
<evidence type="ECO:0000256" key="3">
    <source>
        <dbReference type="ARBA" id="ARBA00022475"/>
    </source>
</evidence>
<feature type="transmembrane region" description="Helical" evidence="7">
    <location>
        <begin position="123"/>
        <end position="140"/>
    </location>
</feature>
<evidence type="ECO:0000256" key="1">
    <source>
        <dbReference type="ARBA" id="ARBA00004651"/>
    </source>
</evidence>
<dbReference type="InterPro" id="IPR032808">
    <property type="entry name" value="DoxX"/>
</dbReference>
<dbReference type="Proteomes" id="UP000244905">
    <property type="component" value="Unassembled WGS sequence"/>
</dbReference>
<evidence type="ECO:0000256" key="7">
    <source>
        <dbReference type="SAM" id="Phobius"/>
    </source>
</evidence>